<accession>A0A8F2VYA9</accession>
<dbReference type="EMBL" id="CP076749">
    <property type="protein sequence ID" value="QWW22162.1"/>
    <property type="molecule type" value="Genomic_DNA"/>
</dbReference>
<dbReference type="GO" id="GO:0016705">
    <property type="term" value="F:oxidoreductase activity, acting on paired donors, with incorporation or reduction of molecular oxygen"/>
    <property type="evidence" value="ECO:0007669"/>
    <property type="project" value="InterPro"/>
</dbReference>
<dbReference type="PROSITE" id="PS51471">
    <property type="entry name" value="FE2OG_OXY"/>
    <property type="match status" value="1"/>
</dbReference>
<dbReference type="InterPro" id="IPR007231">
    <property type="entry name" value="Nucleoporin_int_Nup93/Nic96"/>
</dbReference>
<dbReference type="Pfam" id="PF04097">
    <property type="entry name" value="Nic96"/>
    <property type="match status" value="1"/>
</dbReference>
<dbReference type="AlphaFoldDB" id="A0A8F2VYA9"/>
<evidence type="ECO:0000256" key="3">
    <source>
        <dbReference type="ARBA" id="ARBA00010186"/>
    </source>
</evidence>
<reference evidence="11" key="1">
    <citation type="submission" date="2021-06" db="EMBL/GenBank/DDBJ databases">
        <title>Candida auris outbreak in lebanese hospital.</title>
        <authorList>
            <person name="Finianos M."/>
        </authorList>
    </citation>
    <scope>NUCLEOTIDE SEQUENCE</scope>
    <source>
        <strain evidence="11">CA7LBN</strain>
    </source>
</reference>
<dbReference type="SMART" id="SM00702">
    <property type="entry name" value="P4Hc"/>
    <property type="match status" value="1"/>
</dbReference>
<feature type="compositionally biased region" description="Low complexity" evidence="9">
    <location>
        <begin position="71"/>
        <end position="82"/>
    </location>
</feature>
<dbReference type="Gene3D" id="2.60.120.620">
    <property type="entry name" value="q2cbj1_9rhob like domain"/>
    <property type="match status" value="1"/>
</dbReference>
<evidence type="ECO:0000259" key="10">
    <source>
        <dbReference type="PROSITE" id="PS51471"/>
    </source>
</evidence>
<feature type="compositionally biased region" description="Polar residues" evidence="9">
    <location>
        <begin position="1"/>
        <end position="12"/>
    </location>
</feature>
<feature type="compositionally biased region" description="Low complexity" evidence="9">
    <location>
        <begin position="174"/>
        <end position="184"/>
    </location>
</feature>
<evidence type="ECO:0000256" key="8">
    <source>
        <dbReference type="ARBA" id="ARBA00023242"/>
    </source>
</evidence>
<dbReference type="InterPro" id="IPR044862">
    <property type="entry name" value="Pro_4_hyd_alph_FE2OG_OXY"/>
</dbReference>
<comment type="subcellular location">
    <subcellularLocation>
        <location evidence="2">Nucleus envelope</location>
    </subcellularLocation>
</comment>
<evidence type="ECO:0000256" key="1">
    <source>
        <dbReference type="ARBA" id="ARBA00001961"/>
    </source>
</evidence>
<evidence type="ECO:0000256" key="7">
    <source>
        <dbReference type="ARBA" id="ARBA00023004"/>
    </source>
</evidence>
<feature type="region of interest" description="Disordered" evidence="9">
    <location>
        <begin position="166"/>
        <end position="194"/>
    </location>
</feature>
<dbReference type="GO" id="GO:0006606">
    <property type="term" value="P:protein import into nucleus"/>
    <property type="evidence" value="ECO:0007669"/>
    <property type="project" value="TreeGrafter"/>
</dbReference>
<dbReference type="GO" id="GO:0031418">
    <property type="term" value="F:L-ascorbic acid binding"/>
    <property type="evidence" value="ECO:0007669"/>
    <property type="project" value="InterPro"/>
</dbReference>
<dbReference type="InterPro" id="IPR005123">
    <property type="entry name" value="Oxoglu/Fe-dep_dioxygenase_dom"/>
</dbReference>
<feature type="compositionally biased region" description="Polar residues" evidence="9">
    <location>
        <begin position="23"/>
        <end position="44"/>
    </location>
</feature>
<gene>
    <name evidence="11" type="ORF">CA7LBN_000908</name>
</gene>
<organism evidence="11">
    <name type="scientific">Candidozyma auris</name>
    <name type="common">Yeast</name>
    <name type="synonym">Candida auris</name>
    <dbReference type="NCBI Taxonomy" id="498019"/>
    <lineage>
        <taxon>Eukaryota</taxon>
        <taxon>Fungi</taxon>
        <taxon>Dikarya</taxon>
        <taxon>Ascomycota</taxon>
        <taxon>Saccharomycotina</taxon>
        <taxon>Pichiomycetes</taxon>
        <taxon>Metschnikowiaceae</taxon>
        <taxon>Candidozyma</taxon>
    </lineage>
</organism>
<evidence type="ECO:0000256" key="9">
    <source>
        <dbReference type="SAM" id="MobiDB-lite"/>
    </source>
</evidence>
<evidence type="ECO:0000256" key="4">
    <source>
        <dbReference type="ARBA" id="ARBA00022723"/>
    </source>
</evidence>
<comment type="cofactor">
    <cofactor evidence="1">
        <name>L-ascorbate</name>
        <dbReference type="ChEBI" id="CHEBI:38290"/>
    </cofactor>
</comment>
<dbReference type="PANTHER" id="PTHR11225:SF4">
    <property type="entry name" value="NUCLEAR PORE COMPLEX PROTEIN NUP93"/>
    <property type="match status" value="1"/>
</dbReference>
<proteinExistence type="inferred from homology"/>
<protein>
    <recommendedName>
        <fullName evidence="10">Fe2OG dioxygenase domain-containing protein</fullName>
    </recommendedName>
</protein>
<keyword evidence="6" id="KW-0560">Oxidoreductase</keyword>
<feature type="region of interest" description="Disordered" evidence="9">
    <location>
        <begin position="1"/>
        <end position="87"/>
    </location>
</feature>
<keyword evidence="8" id="KW-0539">Nucleus</keyword>
<feature type="compositionally biased region" description="Basic and acidic residues" evidence="9">
    <location>
        <begin position="185"/>
        <end position="194"/>
    </location>
</feature>
<dbReference type="Proteomes" id="UP000825438">
    <property type="component" value="Chromosome I"/>
</dbReference>
<dbReference type="InterPro" id="IPR006620">
    <property type="entry name" value="Pro_4_hyd_alph"/>
</dbReference>
<name>A0A8F2VYA9_CANAR</name>
<dbReference type="GO" id="GO:0051213">
    <property type="term" value="F:dioxygenase activity"/>
    <property type="evidence" value="ECO:0007669"/>
    <property type="project" value="UniProtKB-KW"/>
</dbReference>
<keyword evidence="7" id="KW-0408">Iron</keyword>
<dbReference type="PANTHER" id="PTHR11225">
    <property type="entry name" value="NUCLEAR PORE COMPLEX PROTEIN NUP93 NUCLEOPORIN NUP93 DEAD EYE PROTEIN"/>
    <property type="match status" value="1"/>
</dbReference>
<evidence type="ECO:0000313" key="11">
    <source>
        <dbReference type="EMBL" id="QWW22162.1"/>
    </source>
</evidence>
<evidence type="ECO:0000256" key="5">
    <source>
        <dbReference type="ARBA" id="ARBA00022964"/>
    </source>
</evidence>
<dbReference type="GO" id="GO:0005506">
    <property type="term" value="F:iron ion binding"/>
    <property type="evidence" value="ECO:0007669"/>
    <property type="project" value="InterPro"/>
</dbReference>
<comment type="similarity">
    <text evidence="3">Belongs to the nucleoporin interacting component (NIC) family.</text>
</comment>
<evidence type="ECO:0000256" key="6">
    <source>
        <dbReference type="ARBA" id="ARBA00023002"/>
    </source>
</evidence>
<feature type="compositionally biased region" description="Low complexity" evidence="9">
    <location>
        <begin position="45"/>
        <end position="61"/>
    </location>
</feature>
<dbReference type="Pfam" id="PF13640">
    <property type="entry name" value="2OG-FeII_Oxy_3"/>
    <property type="match status" value="1"/>
</dbReference>
<dbReference type="GO" id="GO:0016973">
    <property type="term" value="P:poly(A)+ mRNA export from nucleus"/>
    <property type="evidence" value="ECO:0007669"/>
    <property type="project" value="TreeGrafter"/>
</dbReference>
<keyword evidence="5" id="KW-0223">Dioxygenase</keyword>
<dbReference type="GO" id="GO:0017056">
    <property type="term" value="F:structural constituent of nuclear pore"/>
    <property type="evidence" value="ECO:0007669"/>
    <property type="project" value="InterPro"/>
</dbReference>
<feature type="domain" description="Fe2OG dioxygenase" evidence="10">
    <location>
        <begin position="1090"/>
        <end position="1199"/>
    </location>
</feature>
<sequence>MSLFGSNNSAASIPSGGSGFTFGASQSTQQKQESQGTQGPSLFGQSSQQQNQQQQPNSNSSTMATSAFEKSTNLTSNTSSISPEGSSGKVLKDLLESASNLPKLDYNSLGTINLPLNELRNRTKLLSKNESEAGFTKAHYLLSGSGINAGDIEVELNNIRGLAPSSRQTKQLHELQAQQEQQQKPSDKPSQEDRLVAREAVQSPALTTGINNIENYLRAKKDENILNAIESSLVTASRDFDNFIAKNITIDWRVRKDHLKRSLGIPVKTKISPEELSKSFTWNQSQPGNYRILTPLKQKAGTSSSVRHFTREKFESHAKLIYSLNEARLKQLPFPIASSFEEVNKANQDLKSKQMADTWKVIANLTDEKFVKHNQEQAFYEDYQNKKDCISLKKRIVANSRSCLEKQFFDYMDEFYTKDDQKIPEYSVPSNINKVSHFISKVIGKKNGNEVSQQTLQVNGVPIWALIYYLMRSGLYNEAVQLTNQRRELFEKFDKNFPVYISAHVRNQCFGLPATLQERLSSDFNQTFQFLDEKSPNFDPYKYAVYKVIGKCDLAKKSLPAAVNLSIEEWLWFHLNLINEFNFDASSSLIYENYRLENLQKKVLAIGPEKLNASSNNPVYLKTLTMIGLYELAVKYAYENINECDAVHFATGLCYYGLLRVTSQPTDDLLTLNGSDEYEINLSRILGSYTRSFKISDPKVAVQYLVLICMAKGGKSTEETAKCHEALRELILITREFTLLLGELNEVTGEKSPGILEKQRSLIGLADLSSFQRTIVDVSASRCEEEGRVFDALLLHQLSQDYNVVVRLINQYVSETLSMSELDKPLLSEKIPSGGEGQSQSSENNFISRSKHIMGIYNNNSAILEKVSPEVKKVNDALLQIVDIRESFAARNWRDSLSALQKLPFFAALNSNDFVEVRNSAESLTSYHVALVRVIPSLLVMIMTSVAQLTHNIKSKRFGSFGGEKDELAYLRKIAKNCVVYAGLVHLKKQFYVPQPKSIISEQIVTIEHFFSESFCDTLISSFESKLQLETTPNIKSKDFAARYNDRISLTDHEAADALWQYLKAILQQKVDYEDEELEEIKQIFSKARSLNPQLRIYRYTRGHHFGKHYDDSVKCPLAHDPSKMGKTKWTLLIYLTGGDEFIGGGTIFYPNLKANDAINVHPSKGLALLHKHGDDCLQHEAEIVKDGTKWVLRSDVTF</sequence>
<keyword evidence="4" id="KW-0479">Metal-binding</keyword>
<evidence type="ECO:0000256" key="2">
    <source>
        <dbReference type="ARBA" id="ARBA00004259"/>
    </source>
</evidence>
<dbReference type="GO" id="GO:0005643">
    <property type="term" value="C:nuclear pore"/>
    <property type="evidence" value="ECO:0007669"/>
    <property type="project" value="InterPro"/>
</dbReference>